<gene>
    <name evidence="1" type="ORF">AVDCRST_MAG77-3241</name>
</gene>
<protein>
    <submittedName>
        <fullName evidence="1">Uncharacterized protein</fullName>
    </submittedName>
</protein>
<proteinExistence type="predicted"/>
<dbReference type="EMBL" id="CADCTC010000180">
    <property type="protein sequence ID" value="CAA9272326.1"/>
    <property type="molecule type" value="Genomic_DNA"/>
</dbReference>
<dbReference type="AlphaFoldDB" id="A0A6J4JAN5"/>
<sequence length="141" mass="15894">MAPLTSPAFPTTLHFEHATAPELLQLCDRMRRWRQHYPKVWRRFWCEAGVRCVVCGHVGEFIWTRPDGLGVVNLAMVTGEDTAARRALAGGGFDAVLFHTPIEPGEVWFGWCTRCPAPATPAAWDTVVQHVQRWAAREGRN</sequence>
<organism evidence="1">
    <name type="scientific">uncultured Chloroflexota bacterium</name>
    <dbReference type="NCBI Taxonomy" id="166587"/>
    <lineage>
        <taxon>Bacteria</taxon>
        <taxon>Bacillati</taxon>
        <taxon>Chloroflexota</taxon>
        <taxon>environmental samples</taxon>
    </lineage>
</organism>
<evidence type="ECO:0000313" key="1">
    <source>
        <dbReference type="EMBL" id="CAA9272326.1"/>
    </source>
</evidence>
<name>A0A6J4JAN5_9CHLR</name>
<reference evidence="1" key="1">
    <citation type="submission" date="2020-02" db="EMBL/GenBank/DDBJ databases">
        <authorList>
            <person name="Meier V. D."/>
        </authorList>
    </citation>
    <scope>NUCLEOTIDE SEQUENCE</scope>
    <source>
        <strain evidence="1">AVDCRST_MAG77</strain>
    </source>
</reference>
<accession>A0A6J4JAN5</accession>